<dbReference type="InterPro" id="IPR015890">
    <property type="entry name" value="Chorismate_C"/>
</dbReference>
<dbReference type="Gene3D" id="3.60.120.10">
    <property type="entry name" value="Anthranilate synthase"/>
    <property type="match status" value="1"/>
</dbReference>
<evidence type="ECO:0000313" key="4">
    <source>
        <dbReference type="Proteomes" id="UP001501845"/>
    </source>
</evidence>
<dbReference type="Proteomes" id="UP001501845">
    <property type="component" value="Unassembled WGS sequence"/>
</dbReference>
<name>A0ABP7YEJ0_9ACTN</name>
<protein>
    <recommendedName>
        <fullName evidence="2">Chorismate-utilising enzyme C-terminal domain-containing protein</fullName>
    </recommendedName>
</protein>
<comment type="caution">
    <text evidence="3">The sequence shown here is derived from an EMBL/GenBank/DDBJ whole genome shotgun (WGS) entry which is preliminary data.</text>
</comment>
<keyword evidence="4" id="KW-1185">Reference proteome</keyword>
<dbReference type="InterPro" id="IPR005801">
    <property type="entry name" value="ADC_synthase"/>
</dbReference>
<dbReference type="Pfam" id="PF00425">
    <property type="entry name" value="Chorismate_bind"/>
    <property type="match status" value="1"/>
</dbReference>
<dbReference type="EMBL" id="BAABBU010000013">
    <property type="protein sequence ID" value="GAA4134517.1"/>
    <property type="molecule type" value="Genomic_DNA"/>
</dbReference>
<evidence type="ECO:0000256" key="1">
    <source>
        <dbReference type="SAM" id="MobiDB-lite"/>
    </source>
</evidence>
<reference evidence="4" key="1">
    <citation type="journal article" date="2019" name="Int. J. Syst. Evol. Microbiol.">
        <title>The Global Catalogue of Microorganisms (GCM) 10K type strain sequencing project: providing services to taxonomists for standard genome sequencing and annotation.</title>
        <authorList>
            <consortium name="The Broad Institute Genomics Platform"/>
            <consortium name="The Broad Institute Genome Sequencing Center for Infectious Disease"/>
            <person name="Wu L."/>
            <person name="Ma J."/>
        </authorList>
    </citation>
    <scope>NUCLEOTIDE SEQUENCE [LARGE SCALE GENOMIC DNA]</scope>
    <source>
        <strain evidence="4">JCM 17589</strain>
    </source>
</reference>
<sequence>MTAVRCRVVRSGACIRVADLSLSPPTFPGDSTAGALDAALVLRSLIGDGEETWLRAGAGVTAQSSPDREIEETREKLRSGAPQPAVQHGLTGVVRPRPPSARCCFGRAFADPT</sequence>
<feature type="region of interest" description="Disordered" evidence="1">
    <location>
        <begin position="60"/>
        <end position="94"/>
    </location>
</feature>
<gene>
    <name evidence="3" type="ORF">GCM10022285_27300</name>
</gene>
<evidence type="ECO:0000259" key="2">
    <source>
        <dbReference type="Pfam" id="PF00425"/>
    </source>
</evidence>
<dbReference type="SUPFAM" id="SSF56322">
    <property type="entry name" value="ADC synthase"/>
    <property type="match status" value="1"/>
</dbReference>
<feature type="domain" description="Chorismate-utilising enzyme C-terminal" evidence="2">
    <location>
        <begin position="33"/>
        <end position="76"/>
    </location>
</feature>
<feature type="compositionally biased region" description="Basic and acidic residues" evidence="1">
    <location>
        <begin position="66"/>
        <end position="78"/>
    </location>
</feature>
<proteinExistence type="predicted"/>
<organism evidence="3 4">
    <name type="scientific">Streptomyces tunisiensis</name>
    <dbReference type="NCBI Taxonomy" id="948699"/>
    <lineage>
        <taxon>Bacteria</taxon>
        <taxon>Bacillati</taxon>
        <taxon>Actinomycetota</taxon>
        <taxon>Actinomycetes</taxon>
        <taxon>Kitasatosporales</taxon>
        <taxon>Streptomycetaceae</taxon>
        <taxon>Streptomyces</taxon>
    </lineage>
</organism>
<evidence type="ECO:0000313" key="3">
    <source>
        <dbReference type="EMBL" id="GAA4134517.1"/>
    </source>
</evidence>
<accession>A0ABP7YEJ0</accession>